<gene>
    <name evidence="3" type="ORF">NEMVEDRAFT_v1g108677</name>
</gene>
<proteinExistence type="predicted"/>
<accession>A7S897</accession>
<feature type="domain" description="NIDO" evidence="2">
    <location>
        <begin position="32"/>
        <end position="179"/>
    </location>
</feature>
<name>A7S897_NEMVE</name>
<dbReference type="OMA" id="CAFNTEI"/>
<evidence type="ECO:0000313" key="4">
    <source>
        <dbReference type="Proteomes" id="UP000001593"/>
    </source>
</evidence>
<dbReference type="AlphaFoldDB" id="A7S897"/>
<dbReference type="PhylomeDB" id="A7S897"/>
<dbReference type="Proteomes" id="UP000001593">
    <property type="component" value="Unassembled WGS sequence"/>
</dbReference>
<dbReference type="GO" id="GO:0007160">
    <property type="term" value="P:cell-matrix adhesion"/>
    <property type="evidence" value="ECO:0007669"/>
    <property type="project" value="InterPro"/>
</dbReference>
<dbReference type="EMBL" id="DS469597">
    <property type="protein sequence ID" value="EDO40067.1"/>
    <property type="molecule type" value="Genomic_DNA"/>
</dbReference>
<dbReference type="STRING" id="45351.A7S897"/>
<keyword evidence="4" id="KW-1185">Reference proteome</keyword>
<evidence type="ECO:0000259" key="2">
    <source>
        <dbReference type="PROSITE" id="PS51220"/>
    </source>
</evidence>
<evidence type="ECO:0000313" key="3">
    <source>
        <dbReference type="EMBL" id="EDO40067.1"/>
    </source>
</evidence>
<dbReference type="HOGENOM" id="CLU_019305_0_0_1"/>
<dbReference type="Pfam" id="PF06119">
    <property type="entry name" value="NIDO"/>
    <property type="match status" value="1"/>
</dbReference>
<organism evidence="3 4">
    <name type="scientific">Nematostella vectensis</name>
    <name type="common">Starlet sea anemone</name>
    <dbReference type="NCBI Taxonomy" id="45351"/>
    <lineage>
        <taxon>Eukaryota</taxon>
        <taxon>Metazoa</taxon>
        <taxon>Cnidaria</taxon>
        <taxon>Anthozoa</taxon>
        <taxon>Hexacorallia</taxon>
        <taxon>Actiniaria</taxon>
        <taxon>Edwardsiidae</taxon>
        <taxon>Nematostella</taxon>
    </lineage>
</organism>
<sequence>INSNGVISFGTSLRTYDGTDLREQANTTMIAPYWADVNTRSGGKVWYRISANSDICFKASKHIRRGFYGYPNFKARWVLTATWYKVAFACSQHMIYFRQGNTFQVILATDGDLSFVMFHYGTLEWTTGMLNGGDRYGLGLLDDAVSYTLPFSRTADVLKLVSSSNVGSPGRWMFHVSGDLRDADNHKCLTEGLVHFFPSYASLRGGHQITPWEACLWPEIGFRCLFNNSNQGVGIFKGAESPYCTTPPFSTTGLVTVRLSIDAGKTFPFYGNLEVGEL</sequence>
<dbReference type="InterPro" id="IPR051495">
    <property type="entry name" value="Epithelial_Barrier/Signaling"/>
</dbReference>
<dbReference type="InterPro" id="IPR003886">
    <property type="entry name" value="NIDO_dom"/>
</dbReference>
<evidence type="ECO:0000256" key="1">
    <source>
        <dbReference type="ARBA" id="ARBA00023157"/>
    </source>
</evidence>
<keyword evidence="1" id="KW-1015">Disulfide bond</keyword>
<dbReference type="InParanoid" id="A7S897"/>
<reference evidence="3 4" key="1">
    <citation type="journal article" date="2007" name="Science">
        <title>Sea anemone genome reveals ancestral eumetazoan gene repertoire and genomic organization.</title>
        <authorList>
            <person name="Putnam N.H."/>
            <person name="Srivastava M."/>
            <person name="Hellsten U."/>
            <person name="Dirks B."/>
            <person name="Chapman J."/>
            <person name="Salamov A."/>
            <person name="Terry A."/>
            <person name="Shapiro H."/>
            <person name="Lindquist E."/>
            <person name="Kapitonov V.V."/>
            <person name="Jurka J."/>
            <person name="Genikhovich G."/>
            <person name="Grigoriev I.V."/>
            <person name="Lucas S.M."/>
            <person name="Steele R.E."/>
            <person name="Finnerty J.R."/>
            <person name="Technau U."/>
            <person name="Martindale M.Q."/>
            <person name="Rokhsar D.S."/>
        </authorList>
    </citation>
    <scope>NUCLEOTIDE SEQUENCE [LARGE SCALE GENOMIC DNA]</scope>
    <source>
        <strain evidence="4">CH2 X CH6</strain>
    </source>
</reference>
<dbReference type="PROSITE" id="PS51220">
    <property type="entry name" value="NIDO"/>
    <property type="match status" value="1"/>
</dbReference>
<dbReference type="eggNOG" id="KOG4291">
    <property type="taxonomic scope" value="Eukaryota"/>
</dbReference>
<feature type="non-terminal residue" evidence="3">
    <location>
        <position position="278"/>
    </location>
</feature>
<dbReference type="PANTHER" id="PTHR13802">
    <property type="entry name" value="MUCIN 4-RELATED"/>
    <property type="match status" value="1"/>
</dbReference>
<protein>
    <recommendedName>
        <fullName evidence="2">NIDO domain-containing protein</fullName>
    </recommendedName>
</protein>
<dbReference type="PANTHER" id="PTHR13802:SF52">
    <property type="entry name" value="MUCIN-4"/>
    <property type="match status" value="1"/>
</dbReference>
<dbReference type="SMART" id="SM00539">
    <property type="entry name" value="NIDO"/>
    <property type="match status" value="1"/>
</dbReference>